<feature type="transmembrane region" description="Helical" evidence="8">
    <location>
        <begin position="342"/>
        <end position="361"/>
    </location>
</feature>
<keyword evidence="3" id="KW-0547">Nucleotide-binding</keyword>
<gene>
    <name evidence="10" type="ORF">GCM10007028_26500</name>
</gene>
<dbReference type="InterPro" id="IPR011990">
    <property type="entry name" value="TPR-like_helical_dom_sf"/>
</dbReference>
<keyword evidence="11" id="KW-1185">Reference proteome</keyword>
<dbReference type="GO" id="GO:0035556">
    <property type="term" value="P:intracellular signal transduction"/>
    <property type="evidence" value="ECO:0007669"/>
    <property type="project" value="InterPro"/>
</dbReference>
<dbReference type="PROSITE" id="PS00452">
    <property type="entry name" value="GUANYLATE_CYCLASE_1"/>
    <property type="match status" value="1"/>
</dbReference>
<reference evidence="10" key="2">
    <citation type="submission" date="2020-09" db="EMBL/GenBank/DDBJ databases">
        <authorList>
            <person name="Sun Q."/>
            <person name="Kim S."/>
        </authorList>
    </citation>
    <scope>NUCLEOTIDE SEQUENCE</scope>
    <source>
        <strain evidence="10">KCTC 12710</strain>
    </source>
</reference>
<keyword evidence="2 8" id="KW-0812">Transmembrane</keyword>
<evidence type="ECO:0000259" key="9">
    <source>
        <dbReference type="PROSITE" id="PS50125"/>
    </source>
</evidence>
<proteinExistence type="inferred from homology"/>
<evidence type="ECO:0000256" key="3">
    <source>
        <dbReference type="ARBA" id="ARBA00022741"/>
    </source>
</evidence>
<keyword evidence="5 8" id="KW-0472">Membrane</keyword>
<dbReference type="InterPro" id="IPR001054">
    <property type="entry name" value="A/G_cyclase"/>
</dbReference>
<keyword evidence="6 7" id="KW-0456">Lyase</keyword>
<feature type="domain" description="Guanylate cyclase" evidence="9">
    <location>
        <begin position="412"/>
        <end position="542"/>
    </location>
</feature>
<dbReference type="Pfam" id="PF00211">
    <property type="entry name" value="Guanylate_cyc"/>
    <property type="match status" value="1"/>
</dbReference>
<comment type="similarity">
    <text evidence="7">Belongs to the adenylyl cyclase class-4/guanylyl cyclase family.</text>
</comment>
<dbReference type="SUPFAM" id="SSF48452">
    <property type="entry name" value="TPR-like"/>
    <property type="match status" value="2"/>
</dbReference>
<accession>A0A918VC73</accession>
<dbReference type="PROSITE" id="PS50125">
    <property type="entry name" value="GUANYLATE_CYCLASE_2"/>
    <property type="match status" value="1"/>
</dbReference>
<dbReference type="AlphaFoldDB" id="A0A918VC73"/>
<dbReference type="PANTHER" id="PTHR11920">
    <property type="entry name" value="GUANYLYL CYCLASE"/>
    <property type="match status" value="1"/>
</dbReference>
<dbReference type="GO" id="GO:0000166">
    <property type="term" value="F:nucleotide binding"/>
    <property type="evidence" value="ECO:0007669"/>
    <property type="project" value="UniProtKB-KW"/>
</dbReference>
<evidence type="ECO:0000313" key="10">
    <source>
        <dbReference type="EMBL" id="GGZ87065.1"/>
    </source>
</evidence>
<evidence type="ECO:0000256" key="6">
    <source>
        <dbReference type="ARBA" id="ARBA00023239"/>
    </source>
</evidence>
<comment type="caution">
    <text evidence="10">The sequence shown here is derived from an EMBL/GenBank/DDBJ whole genome shotgun (WGS) entry which is preliminary data.</text>
</comment>
<sequence>MGLVTEGWSQYKSIIDSLENRYLNPNLSVSEQMSVLEGLAVKHPDPDKSIFYSDKLLLLAKSQNSKEDIITALQAKGYALTIKGDLSLAIEVFMQGIALSKEINDTELLGGLYISIAAVYSVMENKNNTILYYKKAIDVLKNIDDKGYYAAAIENLGDEYNLNLAQPDSALYYFEESGKIWRALEDKRGLAFNIGNKGLAYAQLKRTEEAEVNINKAIHLLEELGEYYAISVFFMYMSDIYLERGDNTQALSYTSNSLNIAKKYGLKDQIADAYLKLSELHENNGNIKRSFDNYKNYIVYRDSVKNIGAVREIAKIRHESDLAQKQKELDLAREKEQNKGNIAIAIGVALFLIVILAIGLYRRTIFISKTKKIIEKERNRSDKLLLNILPEQTAQELKDSGSVKAMKFDSVSVLFTDFKGFTNYAEELSPELLVKSLGFYFSEFDNIIDKYGLEKIKTIGDAYMCAGGLPYPSKNHAKQTIRAAMEMNDFVNKVREDVSKDYANFDIRVGINSGPVVAGVVGTKKIAYDIWGDTVNVASRMESMSDIGRINIGELTYQLIKDDFECEYRGEFDVKNRGKMKMYFVNADLKKG</sequence>
<organism evidence="10 11">
    <name type="scientific">Algibacter mikhailovii</name>
    <dbReference type="NCBI Taxonomy" id="425498"/>
    <lineage>
        <taxon>Bacteria</taxon>
        <taxon>Pseudomonadati</taxon>
        <taxon>Bacteroidota</taxon>
        <taxon>Flavobacteriia</taxon>
        <taxon>Flavobacteriales</taxon>
        <taxon>Flavobacteriaceae</taxon>
        <taxon>Algibacter</taxon>
    </lineage>
</organism>
<dbReference type="InterPro" id="IPR018297">
    <property type="entry name" value="A/G_cyclase_CS"/>
</dbReference>
<protein>
    <recommendedName>
        <fullName evidence="9">Guanylate cyclase domain-containing protein</fullName>
    </recommendedName>
</protein>
<evidence type="ECO:0000256" key="4">
    <source>
        <dbReference type="ARBA" id="ARBA00022989"/>
    </source>
</evidence>
<dbReference type="InterPro" id="IPR029787">
    <property type="entry name" value="Nucleotide_cyclase"/>
</dbReference>
<evidence type="ECO:0000256" key="5">
    <source>
        <dbReference type="ARBA" id="ARBA00023136"/>
    </source>
</evidence>
<evidence type="ECO:0000256" key="1">
    <source>
        <dbReference type="ARBA" id="ARBA00004370"/>
    </source>
</evidence>
<comment type="subcellular location">
    <subcellularLocation>
        <location evidence="1">Membrane</location>
    </subcellularLocation>
</comment>
<evidence type="ECO:0000256" key="2">
    <source>
        <dbReference type="ARBA" id="ARBA00022692"/>
    </source>
</evidence>
<dbReference type="Gene3D" id="3.30.70.1230">
    <property type="entry name" value="Nucleotide cyclase"/>
    <property type="match status" value="1"/>
</dbReference>
<dbReference type="EMBL" id="BMWZ01000006">
    <property type="protein sequence ID" value="GGZ87065.1"/>
    <property type="molecule type" value="Genomic_DNA"/>
</dbReference>
<dbReference type="SMART" id="SM00028">
    <property type="entry name" value="TPR"/>
    <property type="match status" value="5"/>
</dbReference>
<dbReference type="Proteomes" id="UP000636004">
    <property type="component" value="Unassembled WGS sequence"/>
</dbReference>
<dbReference type="CDD" id="cd07302">
    <property type="entry name" value="CHD"/>
    <property type="match status" value="1"/>
</dbReference>
<name>A0A918VC73_9FLAO</name>
<reference evidence="10" key="1">
    <citation type="journal article" date="2014" name="Int. J. Syst. Evol. Microbiol.">
        <title>Complete genome sequence of Corynebacterium casei LMG S-19264T (=DSM 44701T), isolated from a smear-ripened cheese.</title>
        <authorList>
            <consortium name="US DOE Joint Genome Institute (JGI-PGF)"/>
            <person name="Walter F."/>
            <person name="Albersmeier A."/>
            <person name="Kalinowski J."/>
            <person name="Ruckert C."/>
        </authorList>
    </citation>
    <scope>NUCLEOTIDE SEQUENCE</scope>
    <source>
        <strain evidence="10">KCTC 12710</strain>
    </source>
</reference>
<dbReference type="InterPro" id="IPR019734">
    <property type="entry name" value="TPR_rpt"/>
</dbReference>
<evidence type="ECO:0000256" key="8">
    <source>
        <dbReference type="SAM" id="Phobius"/>
    </source>
</evidence>
<dbReference type="PANTHER" id="PTHR11920:SF335">
    <property type="entry name" value="GUANYLATE CYCLASE"/>
    <property type="match status" value="1"/>
</dbReference>
<evidence type="ECO:0000256" key="7">
    <source>
        <dbReference type="RuleBase" id="RU000405"/>
    </source>
</evidence>
<dbReference type="InterPro" id="IPR050401">
    <property type="entry name" value="Cyclic_nucleotide_synthase"/>
</dbReference>
<dbReference type="GO" id="GO:0009190">
    <property type="term" value="P:cyclic nucleotide biosynthetic process"/>
    <property type="evidence" value="ECO:0007669"/>
    <property type="project" value="InterPro"/>
</dbReference>
<dbReference type="SUPFAM" id="SSF55073">
    <property type="entry name" value="Nucleotide cyclase"/>
    <property type="match status" value="1"/>
</dbReference>
<keyword evidence="4 8" id="KW-1133">Transmembrane helix</keyword>
<evidence type="ECO:0000313" key="11">
    <source>
        <dbReference type="Proteomes" id="UP000636004"/>
    </source>
</evidence>
<dbReference type="Pfam" id="PF13181">
    <property type="entry name" value="TPR_8"/>
    <property type="match status" value="2"/>
</dbReference>
<dbReference type="GO" id="GO:0004016">
    <property type="term" value="F:adenylate cyclase activity"/>
    <property type="evidence" value="ECO:0007669"/>
    <property type="project" value="UniProtKB-ARBA"/>
</dbReference>
<dbReference type="Gene3D" id="1.25.40.10">
    <property type="entry name" value="Tetratricopeptide repeat domain"/>
    <property type="match status" value="1"/>
</dbReference>
<dbReference type="GO" id="GO:0016020">
    <property type="term" value="C:membrane"/>
    <property type="evidence" value="ECO:0007669"/>
    <property type="project" value="UniProtKB-SubCell"/>
</dbReference>
<dbReference type="SMART" id="SM00044">
    <property type="entry name" value="CYCc"/>
    <property type="match status" value="1"/>
</dbReference>